<evidence type="ECO:0000313" key="2">
    <source>
        <dbReference type="EMBL" id="CAG7785560.1"/>
    </source>
</evidence>
<gene>
    <name evidence="2" type="ORF">AFUS01_LOCUS24178</name>
</gene>
<sequence>QTELLTAKIEGNPEVFEFTNHVGGSDDCESNQSDSDESENSDEVSFTKESGCEDKLFTGSRISCQESKMILPAYVHR</sequence>
<reference evidence="2" key="1">
    <citation type="submission" date="2021-06" db="EMBL/GenBank/DDBJ databases">
        <authorList>
            <person name="Hodson N. C."/>
            <person name="Mongue J. A."/>
            <person name="Jaron S. K."/>
        </authorList>
    </citation>
    <scope>NUCLEOTIDE SEQUENCE</scope>
</reference>
<evidence type="ECO:0000313" key="3">
    <source>
        <dbReference type="Proteomes" id="UP000708208"/>
    </source>
</evidence>
<feature type="region of interest" description="Disordered" evidence="1">
    <location>
        <begin position="19"/>
        <end position="49"/>
    </location>
</feature>
<protein>
    <submittedName>
        <fullName evidence="2">Uncharacterized protein</fullName>
    </submittedName>
</protein>
<comment type="caution">
    <text evidence="2">The sequence shown here is derived from an EMBL/GenBank/DDBJ whole genome shotgun (WGS) entry which is preliminary data.</text>
</comment>
<dbReference type="AlphaFoldDB" id="A0A8J2PFY4"/>
<dbReference type="EMBL" id="CAJVCH010298834">
    <property type="protein sequence ID" value="CAG7785560.1"/>
    <property type="molecule type" value="Genomic_DNA"/>
</dbReference>
<accession>A0A8J2PFY4</accession>
<organism evidence="2 3">
    <name type="scientific">Allacma fusca</name>
    <dbReference type="NCBI Taxonomy" id="39272"/>
    <lineage>
        <taxon>Eukaryota</taxon>
        <taxon>Metazoa</taxon>
        <taxon>Ecdysozoa</taxon>
        <taxon>Arthropoda</taxon>
        <taxon>Hexapoda</taxon>
        <taxon>Collembola</taxon>
        <taxon>Symphypleona</taxon>
        <taxon>Sminthuridae</taxon>
        <taxon>Allacma</taxon>
    </lineage>
</organism>
<feature type="non-terminal residue" evidence="2">
    <location>
        <position position="1"/>
    </location>
</feature>
<keyword evidence="3" id="KW-1185">Reference proteome</keyword>
<feature type="compositionally biased region" description="Acidic residues" evidence="1">
    <location>
        <begin position="26"/>
        <end position="42"/>
    </location>
</feature>
<dbReference type="Proteomes" id="UP000708208">
    <property type="component" value="Unassembled WGS sequence"/>
</dbReference>
<evidence type="ECO:0000256" key="1">
    <source>
        <dbReference type="SAM" id="MobiDB-lite"/>
    </source>
</evidence>
<proteinExistence type="predicted"/>
<name>A0A8J2PFY4_9HEXA</name>